<sequence>MSFFLFKSILAIFFLFAAIIAAITMLSLMGKAKRKVSVQILRKMHKSSGFVFAGLLLVISYFCLKYWAMVGDQISTRAVLHGVLSLTLIIILILKLSIVQYYKQFLRLVPVMGMIVFVLSFVVFSTSAGFFFLRTLGARTESSDISETAQPPPQGSAEKGAALFKSKCFSCHFTDREESKQGPGLKNILKKEKLPFSKRPSSIENIKKQLKTPFLTMPSFVSLSEQEIADLIAHLKTL</sequence>
<evidence type="ECO:0000259" key="5">
    <source>
        <dbReference type="PROSITE" id="PS51007"/>
    </source>
</evidence>
<organism evidence="6">
    <name type="scientific">marine sediment metagenome</name>
    <dbReference type="NCBI Taxonomy" id="412755"/>
    <lineage>
        <taxon>unclassified sequences</taxon>
        <taxon>metagenomes</taxon>
        <taxon>ecological metagenomes</taxon>
    </lineage>
</organism>
<evidence type="ECO:0000256" key="3">
    <source>
        <dbReference type="ARBA" id="ARBA00023004"/>
    </source>
</evidence>
<feature type="transmembrane region" description="Helical" evidence="4">
    <location>
        <begin position="49"/>
        <end position="68"/>
    </location>
</feature>
<keyword evidence="4" id="KW-0812">Transmembrane</keyword>
<evidence type="ECO:0000256" key="4">
    <source>
        <dbReference type="SAM" id="Phobius"/>
    </source>
</evidence>
<proteinExistence type="predicted"/>
<keyword evidence="4" id="KW-0472">Membrane</keyword>
<dbReference type="InterPro" id="IPR045382">
    <property type="entry name" value="DUF6529"/>
</dbReference>
<dbReference type="GO" id="GO:0020037">
    <property type="term" value="F:heme binding"/>
    <property type="evidence" value="ECO:0007669"/>
    <property type="project" value="InterPro"/>
</dbReference>
<feature type="transmembrane region" description="Helical" evidence="4">
    <location>
        <begin position="6"/>
        <end position="28"/>
    </location>
</feature>
<gene>
    <name evidence="6" type="ORF">LCGC14_0841800</name>
</gene>
<dbReference type="GO" id="GO:0009055">
    <property type="term" value="F:electron transfer activity"/>
    <property type="evidence" value="ECO:0007669"/>
    <property type="project" value="InterPro"/>
</dbReference>
<evidence type="ECO:0000313" key="6">
    <source>
        <dbReference type="EMBL" id="KKN29653.1"/>
    </source>
</evidence>
<dbReference type="SUPFAM" id="SSF46626">
    <property type="entry name" value="Cytochrome c"/>
    <property type="match status" value="1"/>
</dbReference>
<dbReference type="InterPro" id="IPR009056">
    <property type="entry name" value="Cyt_c-like_dom"/>
</dbReference>
<dbReference type="AlphaFoldDB" id="A0A0F9SK63"/>
<dbReference type="Pfam" id="PF00034">
    <property type="entry name" value="Cytochrom_C"/>
    <property type="match status" value="1"/>
</dbReference>
<dbReference type="Pfam" id="PF20139">
    <property type="entry name" value="DUF6529"/>
    <property type="match status" value="1"/>
</dbReference>
<evidence type="ECO:0000256" key="1">
    <source>
        <dbReference type="ARBA" id="ARBA00022617"/>
    </source>
</evidence>
<protein>
    <recommendedName>
        <fullName evidence="5">Cytochrome c domain-containing protein</fullName>
    </recommendedName>
</protein>
<feature type="transmembrane region" description="Helical" evidence="4">
    <location>
        <begin position="74"/>
        <end position="96"/>
    </location>
</feature>
<keyword evidence="3" id="KW-0408">Iron</keyword>
<dbReference type="GO" id="GO:0046872">
    <property type="term" value="F:metal ion binding"/>
    <property type="evidence" value="ECO:0007669"/>
    <property type="project" value="UniProtKB-KW"/>
</dbReference>
<dbReference type="Gene3D" id="1.10.760.10">
    <property type="entry name" value="Cytochrome c-like domain"/>
    <property type="match status" value="1"/>
</dbReference>
<evidence type="ECO:0000256" key="2">
    <source>
        <dbReference type="ARBA" id="ARBA00022723"/>
    </source>
</evidence>
<keyword evidence="4" id="KW-1133">Transmembrane helix</keyword>
<feature type="domain" description="Cytochrome c" evidence="5">
    <location>
        <begin position="155"/>
        <end position="238"/>
    </location>
</feature>
<reference evidence="6" key="1">
    <citation type="journal article" date="2015" name="Nature">
        <title>Complex archaea that bridge the gap between prokaryotes and eukaryotes.</title>
        <authorList>
            <person name="Spang A."/>
            <person name="Saw J.H."/>
            <person name="Jorgensen S.L."/>
            <person name="Zaremba-Niedzwiedzka K."/>
            <person name="Martijn J."/>
            <person name="Lind A.E."/>
            <person name="van Eijk R."/>
            <person name="Schleper C."/>
            <person name="Guy L."/>
            <person name="Ettema T.J."/>
        </authorList>
    </citation>
    <scope>NUCLEOTIDE SEQUENCE</scope>
</reference>
<feature type="transmembrane region" description="Helical" evidence="4">
    <location>
        <begin position="108"/>
        <end position="133"/>
    </location>
</feature>
<dbReference type="InterPro" id="IPR036909">
    <property type="entry name" value="Cyt_c-like_dom_sf"/>
</dbReference>
<name>A0A0F9SK63_9ZZZZ</name>
<accession>A0A0F9SK63</accession>
<dbReference type="EMBL" id="LAZR01002469">
    <property type="protein sequence ID" value="KKN29653.1"/>
    <property type="molecule type" value="Genomic_DNA"/>
</dbReference>
<comment type="caution">
    <text evidence="6">The sequence shown here is derived from an EMBL/GenBank/DDBJ whole genome shotgun (WGS) entry which is preliminary data.</text>
</comment>
<dbReference type="PROSITE" id="PS51007">
    <property type="entry name" value="CYTC"/>
    <property type="match status" value="1"/>
</dbReference>
<keyword evidence="2" id="KW-0479">Metal-binding</keyword>
<keyword evidence="1" id="KW-0349">Heme</keyword>